<name>A0A328PHS1_9EURY</name>
<keyword evidence="2" id="KW-1185">Reference proteome</keyword>
<sequence length="118" mass="13423">MALILLRADSRKKLLNALADIERHANLKMKGNPRLVDNKMADEIVSSILGGEVKRKSSVAVAVNVEEDDTTSILRIKEIHPPAHVIIVSKEYPENRLLRELIREAPIFRGYYSHKREV</sequence>
<accession>A0A328PHS1</accession>
<dbReference type="EMBL" id="QLOE01000005">
    <property type="protein sequence ID" value="RAO78984.1"/>
    <property type="molecule type" value="Genomic_DNA"/>
</dbReference>
<organism evidence="1 2">
    <name type="scientific">Methanothermobacter tenebrarum</name>
    <dbReference type="NCBI Taxonomy" id="680118"/>
    <lineage>
        <taxon>Archaea</taxon>
        <taxon>Methanobacteriati</taxon>
        <taxon>Methanobacteriota</taxon>
        <taxon>Methanomada group</taxon>
        <taxon>Methanobacteria</taxon>
        <taxon>Methanobacteriales</taxon>
        <taxon>Methanobacteriaceae</taxon>
        <taxon>Methanothermobacter</taxon>
    </lineage>
</organism>
<protein>
    <recommendedName>
        <fullName evidence="3">DUF356 domain-containing protein</fullName>
    </recommendedName>
</protein>
<dbReference type="PIRSF" id="PIRSF006606">
    <property type="entry name" value="UCP006606"/>
    <property type="match status" value="1"/>
</dbReference>
<dbReference type="RefSeq" id="WP_112093962.1">
    <property type="nucleotide sequence ID" value="NZ_QLOE01000005.1"/>
</dbReference>
<dbReference type="Proteomes" id="UP000249782">
    <property type="component" value="Unassembled WGS sequence"/>
</dbReference>
<evidence type="ECO:0000313" key="1">
    <source>
        <dbReference type="EMBL" id="RAO78984.1"/>
    </source>
</evidence>
<gene>
    <name evidence="1" type="ORF">DPC56_04920</name>
</gene>
<dbReference type="InterPro" id="IPR007154">
    <property type="entry name" value="DUF356"/>
</dbReference>
<evidence type="ECO:0008006" key="3">
    <source>
        <dbReference type="Google" id="ProtNLM"/>
    </source>
</evidence>
<proteinExistence type="predicted"/>
<reference evidence="1 2" key="1">
    <citation type="submission" date="2018-06" db="EMBL/GenBank/DDBJ databases">
        <title>Draft genome sequence of hyperthermophilic methanogen Methanothermobacter tenebrarum sp. MCM-B 1447.</title>
        <authorList>
            <person name="Pore S.D."/>
            <person name="Dagar S."/>
            <person name="Dhakephalkar P.K."/>
        </authorList>
    </citation>
    <scope>NUCLEOTIDE SEQUENCE [LARGE SCALE GENOMIC DNA]</scope>
    <source>
        <strain evidence="1 2">MCM B 1447</strain>
    </source>
</reference>
<dbReference type="Pfam" id="PF04009">
    <property type="entry name" value="DUF356"/>
    <property type="match status" value="1"/>
</dbReference>
<evidence type="ECO:0000313" key="2">
    <source>
        <dbReference type="Proteomes" id="UP000249782"/>
    </source>
</evidence>
<dbReference type="OrthoDB" id="73585at2157"/>
<comment type="caution">
    <text evidence="1">The sequence shown here is derived from an EMBL/GenBank/DDBJ whole genome shotgun (WGS) entry which is preliminary data.</text>
</comment>
<dbReference type="AlphaFoldDB" id="A0A328PHS1"/>